<dbReference type="PROSITE" id="PS51354">
    <property type="entry name" value="GLUTAREDOXIN_2"/>
    <property type="match status" value="2"/>
</dbReference>
<dbReference type="InterPro" id="IPR036249">
    <property type="entry name" value="Thioredoxin-like_sf"/>
</dbReference>
<dbReference type="FunFam" id="3.40.30.10:FF:000012">
    <property type="entry name" value="Monothiol glutaredoxin"/>
    <property type="match status" value="2"/>
</dbReference>
<feature type="domain" description="Glutaredoxin" evidence="5">
    <location>
        <begin position="310"/>
        <end position="374"/>
    </location>
</feature>
<keyword evidence="1" id="KW-0479">Metal-binding</keyword>
<dbReference type="SUPFAM" id="SSF52833">
    <property type="entry name" value="Thioredoxin-like"/>
    <property type="match status" value="3"/>
</dbReference>
<dbReference type="InterPro" id="IPR033658">
    <property type="entry name" value="GRX_PICOT-like"/>
</dbReference>
<dbReference type="EMBL" id="JALLPB020000193">
    <property type="protein sequence ID" value="KAL3815553.1"/>
    <property type="molecule type" value="Genomic_DNA"/>
</dbReference>
<dbReference type="PANTHER" id="PTHR10293:SF73">
    <property type="entry name" value="GLUTAREDOXIN-3"/>
    <property type="match status" value="1"/>
</dbReference>
<sequence>HLRESHTMTMIEIANDDDAARASLLESPPDNASESKSILFFWADWHAPSRPGGAFDDAARALVAANRGDDSGVRFYHVMAEEAPRLSRKHDVSVVPTFLFLNSDGSIVDRIDGGEDVAAVARGYSKLLRTSSAASHPPYSAPSSSESTEDDKRWKVELSEAASPPSTVEEKLKLLLNRQRVMLFMKGVPSAPRCGFSRQIVEILDSHNATYGAFDILQDEEVRQGLKEYSDWPTYPQLYVDGELVGGLDIVKEMVEDGELEGLLKDRSSESSIRRHPNDDVVVVNASEEEKKEAPTIDEKLELLLNRQRVMLFMKGVPSAPRCGFSRQIVEILDSHNATYESFDILQDEEVRQGLKEYSDWPTYPQLYVDGELVGGLDIVKEMVEDGELERLLRG</sequence>
<accession>A0ABD3RRN8</accession>
<dbReference type="PANTHER" id="PTHR10293">
    <property type="entry name" value="GLUTAREDOXIN FAMILY MEMBER"/>
    <property type="match status" value="1"/>
</dbReference>
<feature type="region of interest" description="Disordered" evidence="4">
    <location>
        <begin position="132"/>
        <end position="154"/>
    </location>
</feature>
<feature type="non-terminal residue" evidence="6">
    <location>
        <position position="1"/>
    </location>
</feature>
<name>A0ABD3RRN8_9STRA</name>
<keyword evidence="2" id="KW-0408">Iron</keyword>
<dbReference type="NCBIfam" id="TIGR00365">
    <property type="entry name" value="Grx4 family monothiol glutaredoxin"/>
    <property type="match status" value="2"/>
</dbReference>
<protein>
    <recommendedName>
        <fullName evidence="5">Glutaredoxin domain-containing protein</fullName>
    </recommendedName>
</protein>
<dbReference type="GO" id="GO:0051536">
    <property type="term" value="F:iron-sulfur cluster binding"/>
    <property type="evidence" value="ECO:0007669"/>
    <property type="project" value="UniProtKB-KW"/>
</dbReference>
<comment type="caution">
    <text evidence="6">The sequence shown here is derived from an EMBL/GenBank/DDBJ whole genome shotgun (WGS) entry which is preliminary data.</text>
</comment>
<dbReference type="CDD" id="cd03028">
    <property type="entry name" value="GRX_PICOT_like"/>
    <property type="match status" value="2"/>
</dbReference>
<dbReference type="GO" id="GO:0046872">
    <property type="term" value="F:metal ion binding"/>
    <property type="evidence" value="ECO:0007669"/>
    <property type="project" value="UniProtKB-KW"/>
</dbReference>
<dbReference type="InterPro" id="IPR002109">
    <property type="entry name" value="Glutaredoxin"/>
</dbReference>
<feature type="domain" description="Glutaredoxin" evidence="5">
    <location>
        <begin position="181"/>
        <end position="245"/>
    </location>
</feature>
<evidence type="ECO:0000256" key="2">
    <source>
        <dbReference type="ARBA" id="ARBA00023004"/>
    </source>
</evidence>
<evidence type="ECO:0000256" key="3">
    <source>
        <dbReference type="ARBA" id="ARBA00023014"/>
    </source>
</evidence>
<evidence type="ECO:0000256" key="1">
    <source>
        <dbReference type="ARBA" id="ARBA00022723"/>
    </source>
</evidence>
<reference evidence="6 7" key="1">
    <citation type="submission" date="2024-10" db="EMBL/GenBank/DDBJ databases">
        <title>Updated reference genomes for cyclostephanoid diatoms.</title>
        <authorList>
            <person name="Roberts W.R."/>
            <person name="Alverson A.J."/>
        </authorList>
    </citation>
    <scope>NUCLEOTIDE SEQUENCE [LARGE SCALE GENOMIC DNA]</scope>
    <source>
        <strain evidence="6 7">AJA228-03</strain>
    </source>
</reference>
<feature type="compositionally biased region" description="Low complexity" evidence="4">
    <location>
        <begin position="132"/>
        <end position="146"/>
    </location>
</feature>
<evidence type="ECO:0000313" key="7">
    <source>
        <dbReference type="Proteomes" id="UP001530377"/>
    </source>
</evidence>
<evidence type="ECO:0000259" key="5">
    <source>
        <dbReference type="Pfam" id="PF00462"/>
    </source>
</evidence>
<keyword evidence="3" id="KW-0411">Iron-sulfur</keyword>
<evidence type="ECO:0000313" key="6">
    <source>
        <dbReference type="EMBL" id="KAL3815553.1"/>
    </source>
</evidence>
<gene>
    <name evidence="6" type="ORF">ACHAXA_001957</name>
</gene>
<dbReference type="InterPro" id="IPR004480">
    <property type="entry name" value="Monothiol_GRX-rel"/>
</dbReference>
<dbReference type="AlphaFoldDB" id="A0ABD3RRN8"/>
<evidence type="ECO:0000256" key="4">
    <source>
        <dbReference type="SAM" id="MobiDB-lite"/>
    </source>
</evidence>
<dbReference type="Proteomes" id="UP001530377">
    <property type="component" value="Unassembled WGS sequence"/>
</dbReference>
<dbReference type="Pfam" id="PF00462">
    <property type="entry name" value="Glutaredoxin"/>
    <property type="match status" value="2"/>
</dbReference>
<dbReference type="Gene3D" id="3.40.30.10">
    <property type="entry name" value="Glutaredoxin"/>
    <property type="match status" value="3"/>
</dbReference>
<keyword evidence="7" id="KW-1185">Reference proteome</keyword>
<proteinExistence type="predicted"/>
<organism evidence="6 7">
    <name type="scientific">Cyclostephanos tholiformis</name>
    <dbReference type="NCBI Taxonomy" id="382380"/>
    <lineage>
        <taxon>Eukaryota</taxon>
        <taxon>Sar</taxon>
        <taxon>Stramenopiles</taxon>
        <taxon>Ochrophyta</taxon>
        <taxon>Bacillariophyta</taxon>
        <taxon>Coscinodiscophyceae</taxon>
        <taxon>Thalassiosirophycidae</taxon>
        <taxon>Stephanodiscales</taxon>
        <taxon>Stephanodiscaceae</taxon>
        <taxon>Cyclostephanos</taxon>
    </lineage>
</organism>